<protein>
    <submittedName>
        <fullName evidence="1">Uncharacterized protein</fullName>
    </submittedName>
</protein>
<dbReference type="EnsemblMetazoa" id="PPA46072.1">
    <property type="protein sequence ID" value="PPA46072.1"/>
    <property type="gene ID" value="WBGene00284441"/>
</dbReference>
<evidence type="ECO:0000313" key="2">
    <source>
        <dbReference type="Proteomes" id="UP000005239"/>
    </source>
</evidence>
<accession>A0A8R1V555</accession>
<evidence type="ECO:0000313" key="1">
    <source>
        <dbReference type="EnsemblMetazoa" id="PPA46072.1"/>
    </source>
</evidence>
<gene>
    <name evidence="1" type="primary">WBGene00284441</name>
</gene>
<dbReference type="AlphaFoldDB" id="A0A2A6BX58"/>
<dbReference type="Proteomes" id="UP000005239">
    <property type="component" value="Unassembled WGS sequence"/>
</dbReference>
<reference evidence="2" key="1">
    <citation type="journal article" date="2008" name="Nat. Genet.">
        <title>The Pristionchus pacificus genome provides a unique perspective on nematode lifestyle and parasitism.</title>
        <authorList>
            <person name="Dieterich C."/>
            <person name="Clifton S.W."/>
            <person name="Schuster L.N."/>
            <person name="Chinwalla A."/>
            <person name="Delehaunty K."/>
            <person name="Dinkelacker I."/>
            <person name="Fulton L."/>
            <person name="Fulton R."/>
            <person name="Godfrey J."/>
            <person name="Minx P."/>
            <person name="Mitreva M."/>
            <person name="Roeseler W."/>
            <person name="Tian H."/>
            <person name="Witte H."/>
            <person name="Yang S.P."/>
            <person name="Wilson R.K."/>
            <person name="Sommer R.J."/>
        </authorList>
    </citation>
    <scope>NUCLEOTIDE SEQUENCE [LARGE SCALE GENOMIC DNA]</scope>
    <source>
        <strain evidence="2">PS312</strain>
    </source>
</reference>
<accession>A0A2A6BX58</accession>
<reference evidence="1" key="2">
    <citation type="submission" date="2022-06" db="UniProtKB">
        <authorList>
            <consortium name="EnsemblMetazoa"/>
        </authorList>
    </citation>
    <scope>IDENTIFICATION</scope>
    <source>
        <strain evidence="1">PS312</strain>
    </source>
</reference>
<organism evidence="1 2">
    <name type="scientific">Pristionchus pacificus</name>
    <name type="common">Parasitic nematode worm</name>
    <dbReference type="NCBI Taxonomy" id="54126"/>
    <lineage>
        <taxon>Eukaryota</taxon>
        <taxon>Metazoa</taxon>
        <taxon>Ecdysozoa</taxon>
        <taxon>Nematoda</taxon>
        <taxon>Chromadorea</taxon>
        <taxon>Rhabditida</taxon>
        <taxon>Rhabditina</taxon>
        <taxon>Diplogasteromorpha</taxon>
        <taxon>Diplogasteroidea</taxon>
        <taxon>Neodiplogasteridae</taxon>
        <taxon>Pristionchus</taxon>
    </lineage>
</organism>
<keyword evidence="2" id="KW-1185">Reference proteome</keyword>
<proteinExistence type="predicted"/>
<name>A0A2A6BX58_PRIPA</name>
<sequence>MPLTRLVRALETTDDGVQPVLLIRSGRTTFLALLLLIAGIDVKSYEALFLEKNITCVPSINAATPMSRRRGSCEHTENGQPLTECLPNELFCSIVSYAPEKVPELRLVPKAESVMLVLADIVRAQAMDEGVP</sequence>